<keyword evidence="6 8" id="KW-0449">Lipoprotein</keyword>
<accession>B3PZU5</accession>
<dbReference type="HOGENOM" id="CLU_136213_1_0_5"/>
<evidence type="ECO:0000313" key="9">
    <source>
        <dbReference type="Proteomes" id="UP000008817"/>
    </source>
</evidence>
<dbReference type="AlphaFoldDB" id="B3PZU5"/>
<evidence type="ECO:0000256" key="1">
    <source>
        <dbReference type="ARBA" id="ARBA00004459"/>
    </source>
</evidence>
<organism evidence="8 9">
    <name type="scientific">Rhizobium etli (strain CIAT 652)</name>
    <dbReference type="NCBI Taxonomy" id="491916"/>
    <lineage>
        <taxon>Bacteria</taxon>
        <taxon>Pseudomonadati</taxon>
        <taxon>Pseudomonadota</taxon>
        <taxon>Alphaproteobacteria</taxon>
        <taxon>Hyphomicrobiales</taxon>
        <taxon>Rhizobiaceae</taxon>
        <taxon>Rhizobium/Agrobacterium group</taxon>
        <taxon>Rhizobium</taxon>
    </lineage>
</organism>
<evidence type="ECO:0000256" key="5">
    <source>
        <dbReference type="ARBA" id="ARBA00023237"/>
    </source>
</evidence>
<dbReference type="Proteomes" id="UP000008817">
    <property type="component" value="Chromosome"/>
</dbReference>
<keyword evidence="5" id="KW-0998">Cell outer membrane</keyword>
<evidence type="ECO:0000256" key="3">
    <source>
        <dbReference type="ARBA" id="ARBA00023136"/>
    </source>
</evidence>
<gene>
    <name evidence="8" type="ordered locus">RHECIAT_CH0003807</name>
</gene>
<dbReference type="KEGG" id="rec:RHECIAT_CH0003807"/>
<comment type="subcellular location">
    <subcellularLocation>
        <location evidence="1">Cell outer membrane</location>
        <topology evidence="1">Lipid-anchor</topology>
    </subcellularLocation>
</comment>
<keyword evidence="3" id="KW-0472">Membrane</keyword>
<evidence type="ECO:0000256" key="6">
    <source>
        <dbReference type="ARBA" id="ARBA00023288"/>
    </source>
</evidence>
<proteinExistence type="inferred from homology"/>
<evidence type="ECO:0000256" key="4">
    <source>
        <dbReference type="ARBA" id="ARBA00023139"/>
    </source>
</evidence>
<sequence length="148" mass="15403">MAGARHVLPELGGRPPRRIAGRSLMKIRTGLVLVGAAVALAACVSPEPRQRAIAVAPPVTNSVEGEWTDANGLTSTFTGGQFVTRTSDGTNTQMASGTYTVGADQIIQINLYSNVKKTSSLVNCALIGPSQLNCTTATGSQFTLSRRG</sequence>
<keyword evidence="2" id="KW-0732">Signal</keyword>
<dbReference type="EMBL" id="CP001074">
    <property type="protein sequence ID" value="ACE92745.1"/>
    <property type="molecule type" value="Genomic_DNA"/>
</dbReference>
<name>B3PZU5_RHIE6</name>
<comment type="similarity">
    <text evidence="7">Belongs to the rhizobiaceae omp10 lipoprotein family.</text>
</comment>
<dbReference type="InterPro" id="IPR049857">
    <property type="entry name" value="Omp10-like"/>
</dbReference>
<keyword evidence="4" id="KW-0564">Palmitate</keyword>
<dbReference type="Pfam" id="PF26368">
    <property type="entry name" value="OMP10"/>
    <property type="match status" value="1"/>
</dbReference>
<evidence type="ECO:0000256" key="2">
    <source>
        <dbReference type="ARBA" id="ARBA00022729"/>
    </source>
</evidence>
<evidence type="ECO:0000256" key="7">
    <source>
        <dbReference type="ARBA" id="ARBA00044505"/>
    </source>
</evidence>
<dbReference type="eggNOG" id="ENOG5032VTZ">
    <property type="taxonomic scope" value="Bacteria"/>
</dbReference>
<reference evidence="8 9" key="1">
    <citation type="submission" date="2008-04" db="EMBL/GenBank/DDBJ databases">
        <title>Genome diversity and DNA divergence of Rhizobium etli.</title>
        <authorList>
            <person name="Gonzalez V."/>
            <person name="Acosta J.L."/>
            <person name="Santamaria R.I."/>
            <person name="Bustos P."/>
            <person name="Hernandez-Gonzalez I.L."/>
            <person name="Fernandez J.L."/>
            <person name="Diaz R."/>
            <person name="Flores M."/>
            <person name="Mora J."/>
            <person name="Palacios R."/>
            <person name="Davila G."/>
        </authorList>
    </citation>
    <scope>NUCLEOTIDE SEQUENCE [LARGE SCALE GENOMIC DNA]</scope>
    <source>
        <strain evidence="8 9">CIAT 652</strain>
    </source>
</reference>
<protein>
    <submittedName>
        <fullName evidence="8">Probable outer membrane lipoprotein</fullName>
    </submittedName>
</protein>
<evidence type="ECO:0000313" key="8">
    <source>
        <dbReference type="EMBL" id="ACE92745.1"/>
    </source>
</evidence>